<evidence type="ECO:0000313" key="3">
    <source>
        <dbReference type="Proteomes" id="UP001600109"/>
    </source>
</evidence>
<protein>
    <submittedName>
        <fullName evidence="2">1-acyl-sn-glycerol-3-phosphate acyltransferase</fullName>
    </submittedName>
</protein>
<dbReference type="InterPro" id="IPR002123">
    <property type="entry name" value="Plipid/glycerol_acylTrfase"/>
</dbReference>
<dbReference type="Proteomes" id="UP001600109">
    <property type="component" value="Unassembled WGS sequence"/>
</dbReference>
<dbReference type="GO" id="GO:0016746">
    <property type="term" value="F:acyltransferase activity"/>
    <property type="evidence" value="ECO:0007669"/>
    <property type="project" value="UniProtKB-KW"/>
</dbReference>
<dbReference type="SUPFAM" id="SSF69593">
    <property type="entry name" value="Glycerol-3-phosphate (1)-acyltransferase"/>
    <property type="match status" value="1"/>
</dbReference>
<dbReference type="Pfam" id="PF01553">
    <property type="entry name" value="Acyltransferase"/>
    <property type="match status" value="1"/>
</dbReference>
<evidence type="ECO:0000259" key="1">
    <source>
        <dbReference type="Pfam" id="PF01553"/>
    </source>
</evidence>
<keyword evidence="2" id="KW-0012">Acyltransferase</keyword>
<organism evidence="2 3">
    <name type="scientific">Flavobacterium xylosi</name>
    <dbReference type="NCBI Taxonomy" id="3230415"/>
    <lineage>
        <taxon>Bacteria</taxon>
        <taxon>Pseudomonadati</taxon>
        <taxon>Bacteroidota</taxon>
        <taxon>Flavobacteriia</taxon>
        <taxon>Flavobacteriales</taxon>
        <taxon>Flavobacteriaceae</taxon>
        <taxon>Flavobacterium</taxon>
    </lineage>
</organism>
<dbReference type="PANTHER" id="PTHR30068:SF3">
    <property type="entry name" value="PHOSPHOLIPID_GLYCEROL ACYLTRANSFERASE DOMAIN-CONTAINING PROTEIN"/>
    <property type="match status" value="1"/>
</dbReference>
<keyword evidence="2" id="KW-0808">Transferase</keyword>
<dbReference type="RefSeq" id="WP_379854218.1">
    <property type="nucleotide sequence ID" value="NZ_JBHZPZ010000005.1"/>
</dbReference>
<evidence type="ECO:0000313" key="2">
    <source>
        <dbReference type="EMBL" id="MFE3867564.1"/>
    </source>
</evidence>
<sequence length="378" mass="43435">MQKFDAIRPFYDSEVNEALQNVIHHPMMKALMNFTFPDVEDEVWKEQLKKTHSIRDFQCNFIYHSVQKVLEKSSEGLTTSGFENLEKNTSYLFISNHRDILLDTTLLNTALFEHGLVMTASAIGDNLVKKAFLSTLAKLNRNFLVLRGLTPREMLQSSKLLSEYIGNLLLHENRSVWIAQREGRTKDGNDVTNPGVLKMLGMGSDEKNLMDYFKKIKIVPVSISYEYDPTDALKMPQLMAEANNEIYIKEKNEDFMTILSGAMGQKKRIHIHVGKVLDAEIDKIAAENDNTNKQIQALAQVMDDAILSNYKLWPTNFIAYDIVNKSNTYSHLYTENEKLLFERRLEMRIDHDNPVALEGFLAMYSNPVVNTLKYHNVV</sequence>
<dbReference type="EMBL" id="JBHZPZ010000005">
    <property type="protein sequence ID" value="MFE3867564.1"/>
    <property type="molecule type" value="Genomic_DNA"/>
</dbReference>
<proteinExistence type="predicted"/>
<name>A0ABW6HU93_9FLAO</name>
<gene>
    <name evidence="2" type="ORF">ACFX5E_05685</name>
</gene>
<accession>A0ABW6HU93</accession>
<feature type="domain" description="Phospholipid/glycerol acyltransferase" evidence="1">
    <location>
        <begin position="79"/>
        <end position="223"/>
    </location>
</feature>
<dbReference type="PANTHER" id="PTHR30068">
    <property type="entry name" value="URONATE ISOMERASE"/>
    <property type="match status" value="1"/>
</dbReference>
<reference evidence="2 3" key="1">
    <citation type="submission" date="2024-06" db="EMBL/GenBank/DDBJ databases">
        <title>Flavobacterium spp. isolated from glacier.</title>
        <authorList>
            <person name="Han D."/>
        </authorList>
    </citation>
    <scope>NUCLEOTIDE SEQUENCE [LARGE SCALE GENOMIC DNA]</scope>
    <source>
        <strain evidence="2 3">LS2P90</strain>
    </source>
</reference>
<keyword evidence="3" id="KW-1185">Reference proteome</keyword>
<comment type="caution">
    <text evidence="2">The sequence shown here is derived from an EMBL/GenBank/DDBJ whole genome shotgun (WGS) entry which is preliminary data.</text>
</comment>